<reference evidence="2" key="2">
    <citation type="submission" date="2012-07" db="EMBL/GenBank/DDBJ databases">
        <title>Complete genome sequence of 'Candidatus Mycoplasma haemolamae'.</title>
        <authorList>
            <person name="Guimaraes A.M.S."/>
            <person name="Toth B."/>
            <person name="Santos A.P."/>
            <person name="Nascimento N.C."/>
            <person name="Sojka J.E."/>
            <person name="Messick J.B."/>
        </authorList>
    </citation>
    <scope>NUCLEOTIDE SEQUENCE [LARGE SCALE GENOMIC DNA]</scope>
    <source>
        <strain evidence="2">Purdue</strain>
    </source>
</reference>
<dbReference type="Proteomes" id="UP000006502">
    <property type="component" value="Chromosome"/>
</dbReference>
<dbReference type="EMBL" id="CP003731">
    <property type="protein sequence ID" value="AFO52007.1"/>
    <property type="molecule type" value="Genomic_DNA"/>
</dbReference>
<reference evidence="1 2" key="1">
    <citation type="journal article" date="2012" name="J. Bacteriol.">
        <title>Genome Sequence of "Candidatus Mycoplasma haemolamae" Strain Purdue, a Red Blood Cell Pathogen of Alpacas (Vicugna pacos) and Llamas (Lama glama).</title>
        <authorList>
            <person name="Guimaraes A.M."/>
            <person name="Toth B."/>
            <person name="Santos A.P."/>
            <person name="do Nascimento N.C."/>
            <person name="Kritchevsky J.E."/>
            <person name="Messick J.B."/>
        </authorList>
    </citation>
    <scope>NUCLEOTIDE SEQUENCE [LARGE SCALE GENOMIC DNA]</scope>
    <source>
        <strain evidence="1 2">Purdue</strain>
    </source>
</reference>
<organism evidence="1 2">
    <name type="scientific">Mycoplasma haematolamae (strain Purdue)</name>
    <dbReference type="NCBI Taxonomy" id="1212765"/>
    <lineage>
        <taxon>Bacteria</taxon>
        <taxon>Bacillati</taxon>
        <taxon>Mycoplasmatota</taxon>
        <taxon>Mollicutes</taxon>
        <taxon>Mycoplasmataceae</taxon>
        <taxon>Mycoplasma</taxon>
    </lineage>
</organism>
<dbReference type="STRING" id="1212765.MHLP_02135"/>
<keyword evidence="2" id="KW-1185">Reference proteome</keyword>
<protein>
    <submittedName>
        <fullName evidence="1">Uncharacterized protein</fullName>
    </submittedName>
</protein>
<sequence>MALLSSKAIAALFVGSGSVAGSGYGVVRYVKYSGESTQKTSLNTTDSLPNAKLASPERPEVLDDTLKIVGHPEQEAQLNDNSASFEDVEEEDDEELEDRVSGTLAVVEGLLGGYELKVYYDNKTSEEDEKVVVEGVAFSAIKELVSPRMNFFNAESWEVEDLSAFLKLLKDKKSDLAKAFDEPSLRALEEKVRAKIGS</sequence>
<proteinExistence type="predicted"/>
<dbReference type="HOGENOM" id="CLU_107120_0_0_14"/>
<evidence type="ECO:0000313" key="2">
    <source>
        <dbReference type="Proteomes" id="UP000006502"/>
    </source>
</evidence>
<dbReference type="PATRIC" id="fig|1212765.3.peg.480"/>
<evidence type="ECO:0000313" key="1">
    <source>
        <dbReference type="EMBL" id="AFO52007.1"/>
    </source>
</evidence>
<dbReference type="AlphaFoldDB" id="I7C689"/>
<accession>I7C689</accession>
<gene>
    <name evidence="1" type="ordered locus">MHLP_02135</name>
</gene>
<dbReference type="KEGG" id="mhl:MHLP_02135"/>
<name>I7C689_MYCHA</name>